<dbReference type="RefSeq" id="WP_006287286.1">
    <property type="nucleotide sequence ID" value="NZ_BALG01000228.1"/>
</dbReference>
<feature type="chain" id="PRO_5004100565" evidence="1">
    <location>
        <begin position="34"/>
        <end position="140"/>
    </location>
</feature>
<feature type="signal peptide" evidence="1">
    <location>
        <begin position="1"/>
        <end position="33"/>
    </location>
</feature>
<dbReference type="EMBL" id="BALG01000228">
    <property type="protein sequence ID" value="GAC43604.1"/>
    <property type="molecule type" value="Genomic_DNA"/>
</dbReference>
<evidence type="ECO:0000313" key="2">
    <source>
        <dbReference type="EMBL" id="GAC43604.1"/>
    </source>
</evidence>
<dbReference type="OrthoDB" id="2478518at2"/>
<proteinExistence type="predicted"/>
<dbReference type="Proteomes" id="UP000029453">
    <property type="component" value="Unassembled WGS sequence"/>
</dbReference>
<evidence type="ECO:0000313" key="3">
    <source>
        <dbReference type="Proteomes" id="UP000029453"/>
    </source>
</evidence>
<evidence type="ECO:0000256" key="1">
    <source>
        <dbReference type="SAM" id="SignalP"/>
    </source>
</evidence>
<dbReference type="AlphaFoldDB" id="M9M3L0"/>
<organism evidence="2 3">
    <name type="scientific">Paenibacillus popilliae ATCC 14706</name>
    <dbReference type="NCBI Taxonomy" id="1212764"/>
    <lineage>
        <taxon>Bacteria</taxon>
        <taxon>Bacillati</taxon>
        <taxon>Bacillota</taxon>
        <taxon>Bacilli</taxon>
        <taxon>Bacillales</taxon>
        <taxon>Paenibacillaceae</taxon>
        <taxon>Paenibacillus</taxon>
    </lineage>
</organism>
<reference evidence="2 3" key="1">
    <citation type="submission" date="2012-10" db="EMBL/GenBank/DDBJ databases">
        <title>Draft Genome Sequence of Paenibacillus popilliae ATCC 14706T.</title>
        <authorList>
            <person name="Iiyama K."/>
            <person name="Mori K."/>
            <person name="Mon H."/>
            <person name="Chieda Y."/>
            <person name="Lee J.M."/>
            <person name="Kusakabe T."/>
            <person name="Tashiro K."/>
            <person name="Asano S."/>
            <person name="Yasunaga-Aoki C."/>
            <person name="Shimizu S."/>
        </authorList>
    </citation>
    <scope>NUCLEOTIDE SEQUENCE [LARGE SCALE GENOMIC DNA]</scope>
    <source>
        <strain evidence="2 3">ATCC 14706</strain>
    </source>
</reference>
<gene>
    <name evidence="2" type="ORF">PPOP_3003</name>
</gene>
<keyword evidence="3" id="KW-1185">Reference proteome</keyword>
<protein>
    <submittedName>
        <fullName evidence="2">Periplasmic protein</fullName>
    </submittedName>
</protein>
<accession>M9M3L0</accession>
<comment type="caution">
    <text evidence="2">The sequence shown here is derived from an EMBL/GenBank/DDBJ whole genome shotgun (WGS) entry which is preliminary data.</text>
</comment>
<keyword evidence="1" id="KW-0732">Signal</keyword>
<name>M9M3L0_PAEPP</name>
<sequence length="140" mass="14606">MTLKAMNSRTVILFLVLSLFLLGLGIRAPHANAASCGAYCQEVILSTSDHEATSDHFVNQDDGKTISFGFKSDSTSKHNVAVGVYSTTTGKLVSSVMVVASGGTGSDTFSAPKTDGYYIRVVCGGKAQTGCSGKGEIEAW</sequence>